<gene>
    <name evidence="2" type="ORF">L9S41_04495</name>
</gene>
<reference evidence="2" key="1">
    <citation type="journal article" date="2022" name="Environ. Microbiol.">
        <title>Geoalkalibacter halelectricus SAP #1 sp. nov. possessing extracellular electron transfer and mineral#reducing capabilities from a haloalkaline environment.</title>
        <authorList>
            <person name="Yadav S."/>
            <person name="Singh R."/>
            <person name="Sundharam S.S."/>
            <person name="Chaudhary S."/>
            <person name="Krishnamurthi S."/>
            <person name="Patil S.A."/>
        </authorList>
    </citation>
    <scope>NUCLEOTIDE SEQUENCE</scope>
    <source>
        <strain evidence="2">SAP-1</strain>
    </source>
</reference>
<dbReference type="Pfam" id="PF17186">
    <property type="entry name" value="Lipocalin_9"/>
    <property type="match status" value="1"/>
</dbReference>
<dbReference type="InterPro" id="IPR010791">
    <property type="entry name" value="AttH_dom"/>
</dbReference>
<dbReference type="Pfam" id="PF07143">
    <property type="entry name" value="CrtC"/>
    <property type="match status" value="1"/>
</dbReference>
<name>A0ABY5ZRU9_9BACT</name>
<sequence>MPWITLLLALLLSACGPTPDSSSATEGGLSLAETLGAEEDPGYARATAPRPFVFPDDHGPHPEFKTEWWYFTGNLSAADGRRFGYQLTFFRVALSPQAPQRPSPWGTNQVYMAHFALSDIDGRRFFAVERFSRAALGLTGAQAAPFRVWLEDWQASGPAHTFPMHLRAAAQEVSIDLRVEQGKPLVLQGDAGLSQKSAAAGNASYYYSFTRLPTSGQVHLGGQTFSVTGDSWLDREWSTSALAPDQVGWDWFALQLDGEEELMYYQLRRQDGGSDPASKGIWVAPDGEGRLLRRDDVELEVLATWRSPRGGTYPAQWLLRVPRKELELRVTPLLADQELDVSIRYWEGAVEVSGTRAGRPVTGRGYVELTGYAEDPPGAKVRH</sequence>
<evidence type="ECO:0000313" key="2">
    <source>
        <dbReference type="EMBL" id="UWZ80662.1"/>
    </source>
</evidence>
<dbReference type="PANTHER" id="PTHR38591">
    <property type="entry name" value="HYDROLASE"/>
    <property type="match status" value="1"/>
</dbReference>
<dbReference type="EMBL" id="CP092109">
    <property type="protein sequence ID" value="UWZ80662.1"/>
    <property type="molecule type" value="Genomic_DNA"/>
</dbReference>
<dbReference type="Gene3D" id="2.40.370.10">
    <property type="entry name" value="AttH-like domain"/>
    <property type="match status" value="2"/>
</dbReference>
<dbReference type="RefSeq" id="WP_260749022.1">
    <property type="nucleotide sequence ID" value="NZ_CP092109.1"/>
</dbReference>
<dbReference type="SUPFAM" id="SSF159245">
    <property type="entry name" value="AttH-like"/>
    <property type="match status" value="1"/>
</dbReference>
<evidence type="ECO:0000259" key="1">
    <source>
        <dbReference type="Pfam" id="PF07143"/>
    </source>
</evidence>
<evidence type="ECO:0000313" key="3">
    <source>
        <dbReference type="Proteomes" id="UP001060414"/>
    </source>
</evidence>
<dbReference type="PANTHER" id="PTHR38591:SF1">
    <property type="entry name" value="BLL1000 PROTEIN"/>
    <property type="match status" value="1"/>
</dbReference>
<dbReference type="Proteomes" id="UP001060414">
    <property type="component" value="Chromosome"/>
</dbReference>
<accession>A0ABY5ZRU9</accession>
<feature type="domain" description="AttH" evidence="1">
    <location>
        <begin position="66"/>
        <end position="239"/>
    </location>
</feature>
<dbReference type="InterPro" id="IPR023374">
    <property type="entry name" value="AttH-like_dom_sf"/>
</dbReference>
<protein>
    <submittedName>
        <fullName evidence="2">Carotenoid 1,2-hydratase</fullName>
    </submittedName>
</protein>
<organism evidence="2 3">
    <name type="scientific">Geoalkalibacter halelectricus</name>
    <dbReference type="NCBI Taxonomy" id="2847045"/>
    <lineage>
        <taxon>Bacteria</taxon>
        <taxon>Pseudomonadati</taxon>
        <taxon>Thermodesulfobacteriota</taxon>
        <taxon>Desulfuromonadia</taxon>
        <taxon>Desulfuromonadales</taxon>
        <taxon>Geoalkalibacteraceae</taxon>
        <taxon>Geoalkalibacter</taxon>
    </lineage>
</organism>
<keyword evidence="3" id="KW-1185">Reference proteome</keyword>
<proteinExistence type="predicted"/>